<reference evidence="1" key="1">
    <citation type="submission" date="2021-02" db="EMBL/GenBank/DDBJ databases">
        <authorList>
            <person name="Dougan E. K."/>
            <person name="Rhodes N."/>
            <person name="Thang M."/>
            <person name="Chan C."/>
        </authorList>
    </citation>
    <scope>NUCLEOTIDE SEQUENCE</scope>
</reference>
<evidence type="ECO:0000313" key="1">
    <source>
        <dbReference type="EMBL" id="CAE7388324.1"/>
    </source>
</evidence>
<accession>A0A812QCR5</accession>
<dbReference type="Proteomes" id="UP000604046">
    <property type="component" value="Unassembled WGS sequence"/>
</dbReference>
<dbReference type="EMBL" id="CAJNDS010002237">
    <property type="protein sequence ID" value="CAE7388324.1"/>
    <property type="molecule type" value="Genomic_DNA"/>
</dbReference>
<evidence type="ECO:0000313" key="2">
    <source>
        <dbReference type="Proteomes" id="UP000604046"/>
    </source>
</evidence>
<keyword evidence="2" id="KW-1185">Reference proteome</keyword>
<gene>
    <name evidence="1" type="ORF">SNAT2548_LOCUS21175</name>
</gene>
<proteinExistence type="predicted"/>
<dbReference type="AlphaFoldDB" id="A0A812QCR5"/>
<organism evidence="1 2">
    <name type="scientific">Symbiodinium natans</name>
    <dbReference type="NCBI Taxonomy" id="878477"/>
    <lineage>
        <taxon>Eukaryota</taxon>
        <taxon>Sar</taxon>
        <taxon>Alveolata</taxon>
        <taxon>Dinophyceae</taxon>
        <taxon>Suessiales</taxon>
        <taxon>Symbiodiniaceae</taxon>
        <taxon>Symbiodinium</taxon>
    </lineage>
</organism>
<protein>
    <submittedName>
        <fullName evidence="1">Uncharacterized protein</fullName>
    </submittedName>
</protein>
<sequence length="117" mass="12804">MKPVQEQPLETRQCDHFSVESWQRKSEAWMSLVAMASWDVVQALRKMAGWTQTHKELAQAGSLQCIRWLFSAVLNGRVFLDAAGPLLEAATASGDESMKAAAVPWWAGAALAAPFTA</sequence>
<name>A0A812QCR5_9DINO</name>
<comment type="caution">
    <text evidence="1">The sequence shown here is derived from an EMBL/GenBank/DDBJ whole genome shotgun (WGS) entry which is preliminary data.</text>
</comment>